<evidence type="ECO:0000256" key="3">
    <source>
        <dbReference type="ARBA" id="ARBA00022448"/>
    </source>
</evidence>
<dbReference type="GO" id="GO:1990281">
    <property type="term" value="C:efflux pump complex"/>
    <property type="evidence" value="ECO:0007669"/>
    <property type="project" value="TreeGrafter"/>
</dbReference>
<keyword evidence="6" id="KW-0472">Membrane</keyword>
<evidence type="ECO:0000256" key="2">
    <source>
        <dbReference type="ARBA" id="ARBA00007613"/>
    </source>
</evidence>
<comment type="caution">
    <text evidence="9">The sequence shown here is derived from an EMBL/GenBank/DDBJ whole genome shotgun (WGS) entry which is preliminary data.</text>
</comment>
<feature type="chain" id="PRO_5020356124" evidence="8">
    <location>
        <begin position="21"/>
        <end position="431"/>
    </location>
</feature>
<protein>
    <submittedName>
        <fullName evidence="9">Outer membrane protein TolC</fullName>
    </submittedName>
</protein>
<evidence type="ECO:0000256" key="8">
    <source>
        <dbReference type="SAM" id="SignalP"/>
    </source>
</evidence>
<keyword evidence="3" id="KW-0813">Transport</keyword>
<proteinExistence type="inferred from homology"/>
<dbReference type="Pfam" id="PF02321">
    <property type="entry name" value="OEP"/>
    <property type="match status" value="2"/>
</dbReference>
<evidence type="ECO:0000256" key="6">
    <source>
        <dbReference type="ARBA" id="ARBA00023136"/>
    </source>
</evidence>
<dbReference type="GO" id="GO:0015288">
    <property type="term" value="F:porin activity"/>
    <property type="evidence" value="ECO:0007669"/>
    <property type="project" value="TreeGrafter"/>
</dbReference>
<reference evidence="9 10" key="1">
    <citation type="submission" date="2019-03" db="EMBL/GenBank/DDBJ databases">
        <title>Genomic Encyclopedia of Archaeal and Bacterial Type Strains, Phase II (KMG-II): from individual species to whole genera.</title>
        <authorList>
            <person name="Goeker M."/>
        </authorList>
    </citation>
    <scope>NUCLEOTIDE SEQUENCE [LARGE SCALE GENOMIC DNA]</scope>
    <source>
        <strain evidence="9 10">RL-C</strain>
    </source>
</reference>
<dbReference type="EMBL" id="SLWB01000009">
    <property type="protein sequence ID" value="TCN66392.1"/>
    <property type="molecule type" value="Genomic_DNA"/>
</dbReference>
<keyword evidence="8" id="KW-0732">Signal</keyword>
<accession>A0A4R2EH50</accession>
<feature type="signal peptide" evidence="8">
    <location>
        <begin position="1"/>
        <end position="20"/>
    </location>
</feature>
<dbReference type="Gene3D" id="1.20.1600.10">
    <property type="entry name" value="Outer membrane efflux proteins (OEP)"/>
    <property type="match status" value="1"/>
</dbReference>
<evidence type="ECO:0000313" key="9">
    <source>
        <dbReference type="EMBL" id="TCN66392.1"/>
    </source>
</evidence>
<name>A0A4R2EH50_9BACT</name>
<dbReference type="SUPFAM" id="SSF56954">
    <property type="entry name" value="Outer membrane efflux proteins (OEP)"/>
    <property type="match status" value="1"/>
</dbReference>
<keyword evidence="7" id="KW-0998">Cell outer membrane</keyword>
<comment type="similarity">
    <text evidence="2">Belongs to the outer membrane factor (OMF) (TC 1.B.17) family.</text>
</comment>
<evidence type="ECO:0000256" key="4">
    <source>
        <dbReference type="ARBA" id="ARBA00022452"/>
    </source>
</evidence>
<evidence type="ECO:0000256" key="7">
    <source>
        <dbReference type="ARBA" id="ARBA00023237"/>
    </source>
</evidence>
<dbReference type="GO" id="GO:0015562">
    <property type="term" value="F:efflux transmembrane transporter activity"/>
    <property type="evidence" value="ECO:0007669"/>
    <property type="project" value="InterPro"/>
</dbReference>
<keyword evidence="4" id="KW-1134">Transmembrane beta strand</keyword>
<organism evidence="9 10">
    <name type="scientific">Acetobacteroides hydrogenigenes</name>
    <dbReference type="NCBI Taxonomy" id="979970"/>
    <lineage>
        <taxon>Bacteria</taxon>
        <taxon>Pseudomonadati</taxon>
        <taxon>Bacteroidota</taxon>
        <taxon>Bacteroidia</taxon>
        <taxon>Bacteroidales</taxon>
        <taxon>Rikenellaceae</taxon>
        <taxon>Acetobacteroides</taxon>
    </lineage>
</organism>
<evidence type="ECO:0000313" key="10">
    <source>
        <dbReference type="Proteomes" id="UP000294830"/>
    </source>
</evidence>
<dbReference type="PANTHER" id="PTHR30026:SF20">
    <property type="entry name" value="OUTER MEMBRANE PROTEIN TOLC"/>
    <property type="match status" value="1"/>
</dbReference>
<dbReference type="OrthoDB" id="9807719at2"/>
<sequence>MNKIITVAAALLLSSTALHAQESELLKKYRTMALSYNQDVKAADKGVAYYKEMESSAKADMLPKVAANATASYVGNPMELSITLPSLGAFSFEGKHENYGTSVSMVQPVYTGGRNLEQVKIAQKESALSEDQAALTRSTVTFGTDYRYWNAVAAQEMVAVTQQLEKSMENLVRVVRERVDAGLVNKNDLLMAEVKLNDARFQRKKAQDSFEVSRMALNSQIGVNLKAATAIDTSIPVLRLAGDFATEVEAALNNRAEVRMAQGKIAIQESAGKVKDSYYKPQFYLGAEGSYSSPGYNFKPDMDPNYAVYAKLSIPVFEWGKRKSSRRASSIRVDMAKENLNKVTDNVRLEAQSAYYSYSQAVEQVVLTENSLEKAKDNEQMALDRYKEGNLSILETLDAQLYHQMAQINHIRSRANAQIYYSEFLRALGKY</sequence>
<dbReference type="Proteomes" id="UP000294830">
    <property type="component" value="Unassembled WGS sequence"/>
</dbReference>
<dbReference type="RefSeq" id="WP_131839520.1">
    <property type="nucleotide sequence ID" value="NZ_SLWB01000009.1"/>
</dbReference>
<evidence type="ECO:0000256" key="5">
    <source>
        <dbReference type="ARBA" id="ARBA00022692"/>
    </source>
</evidence>
<dbReference type="GO" id="GO:0009279">
    <property type="term" value="C:cell outer membrane"/>
    <property type="evidence" value="ECO:0007669"/>
    <property type="project" value="UniProtKB-SubCell"/>
</dbReference>
<keyword evidence="10" id="KW-1185">Reference proteome</keyword>
<evidence type="ECO:0000256" key="1">
    <source>
        <dbReference type="ARBA" id="ARBA00004442"/>
    </source>
</evidence>
<dbReference type="AlphaFoldDB" id="A0A4R2EH50"/>
<keyword evidence="5" id="KW-0812">Transmembrane</keyword>
<comment type="subcellular location">
    <subcellularLocation>
        <location evidence="1">Cell outer membrane</location>
    </subcellularLocation>
</comment>
<dbReference type="InterPro" id="IPR003423">
    <property type="entry name" value="OMP_efflux"/>
</dbReference>
<dbReference type="InterPro" id="IPR051906">
    <property type="entry name" value="TolC-like"/>
</dbReference>
<dbReference type="PANTHER" id="PTHR30026">
    <property type="entry name" value="OUTER MEMBRANE PROTEIN TOLC"/>
    <property type="match status" value="1"/>
</dbReference>
<gene>
    <name evidence="9" type="ORF">CLV25_10921</name>
</gene>